<dbReference type="PANTHER" id="PTHR11061:SF30">
    <property type="entry name" value="TRNA (URACIL(54)-C(5))-METHYLTRANSFERASE"/>
    <property type="match status" value="1"/>
</dbReference>
<gene>
    <name evidence="7" type="ordered locus">Cag_2028</name>
</gene>
<dbReference type="InterPro" id="IPR030390">
    <property type="entry name" value="MeTrfase_TrmA_AS"/>
</dbReference>
<dbReference type="AlphaFoldDB" id="Q3ANZ9"/>
<organism evidence="7">
    <name type="scientific">Chlorobium chlorochromatii (strain CaD3)</name>
    <dbReference type="NCBI Taxonomy" id="340177"/>
    <lineage>
        <taxon>Bacteria</taxon>
        <taxon>Pseudomonadati</taxon>
        <taxon>Chlorobiota</taxon>
        <taxon>Chlorobiia</taxon>
        <taxon>Chlorobiales</taxon>
        <taxon>Chlorobiaceae</taxon>
        <taxon>Chlorobium/Pelodictyon group</taxon>
        <taxon>Chlorobium</taxon>
    </lineage>
</organism>
<keyword evidence="1 4" id="KW-0489">Methyltransferase</keyword>
<dbReference type="PROSITE" id="PS51687">
    <property type="entry name" value="SAM_MT_RNA_M5U"/>
    <property type="match status" value="1"/>
</dbReference>
<evidence type="ECO:0000313" key="7">
    <source>
        <dbReference type="EMBL" id="ABB29276.1"/>
    </source>
</evidence>
<keyword evidence="2 4" id="KW-0808">Transferase</keyword>
<evidence type="ECO:0000256" key="1">
    <source>
        <dbReference type="ARBA" id="ARBA00022603"/>
    </source>
</evidence>
<dbReference type="InterPro" id="IPR002792">
    <property type="entry name" value="TRAM_dom"/>
</dbReference>
<feature type="binding site" evidence="4">
    <location>
        <position position="407"/>
    </location>
    <ligand>
        <name>S-adenosyl-L-methionine</name>
        <dbReference type="ChEBI" id="CHEBI:59789"/>
    </ligand>
</feature>
<protein>
    <submittedName>
        <fullName evidence="7">23S rRNA m(5)U-1939 methyltransferase</fullName>
        <ecNumber evidence="7">2.1.1.-</ecNumber>
    </submittedName>
</protein>
<dbReference type="Gene3D" id="3.40.50.150">
    <property type="entry name" value="Vaccinia Virus protein VP39"/>
    <property type="match status" value="1"/>
</dbReference>
<evidence type="ECO:0000259" key="6">
    <source>
        <dbReference type="PROSITE" id="PS50926"/>
    </source>
</evidence>
<name>Q3ANZ9_CHLCH</name>
<feature type="active site" evidence="5">
    <location>
        <position position="434"/>
    </location>
</feature>
<keyword evidence="3 4" id="KW-0949">S-adenosyl-L-methionine</keyword>
<dbReference type="InterPro" id="IPR010280">
    <property type="entry name" value="U5_MeTrfase_fam"/>
</dbReference>
<feature type="binding site" evidence="4">
    <location>
        <position position="307"/>
    </location>
    <ligand>
        <name>S-adenosyl-L-methionine</name>
        <dbReference type="ChEBI" id="CHEBI:59789"/>
    </ligand>
</feature>
<dbReference type="Gene3D" id="2.40.50.140">
    <property type="entry name" value="Nucleic acid-binding proteins"/>
    <property type="match status" value="1"/>
</dbReference>
<dbReference type="EC" id="2.1.1.-" evidence="7"/>
<dbReference type="InterPro" id="IPR012340">
    <property type="entry name" value="NA-bd_OB-fold"/>
</dbReference>
<evidence type="ECO:0000256" key="5">
    <source>
        <dbReference type="PROSITE-ProRule" id="PRU10015"/>
    </source>
</evidence>
<dbReference type="Pfam" id="PF01938">
    <property type="entry name" value="TRAM"/>
    <property type="match status" value="1"/>
</dbReference>
<dbReference type="GO" id="GO:0070041">
    <property type="term" value="F:rRNA (uridine-C5-)-methyltransferase activity"/>
    <property type="evidence" value="ECO:0007669"/>
    <property type="project" value="TreeGrafter"/>
</dbReference>
<dbReference type="HOGENOM" id="CLU_014689_7_2_10"/>
<comment type="similarity">
    <text evidence="4">Belongs to the class I-like SAM-binding methyltransferase superfamily. RNA M5U methyltransferase family.</text>
</comment>
<dbReference type="CDD" id="cd02440">
    <property type="entry name" value="AdoMet_MTases"/>
    <property type="match status" value="1"/>
</dbReference>
<dbReference type="InterPro" id="IPR029063">
    <property type="entry name" value="SAM-dependent_MTases_sf"/>
</dbReference>
<dbReference type="Pfam" id="PF05958">
    <property type="entry name" value="tRNA_U5-meth_tr"/>
    <property type="match status" value="1"/>
</dbReference>
<reference evidence="7" key="1">
    <citation type="submission" date="2005-08" db="EMBL/GenBank/DDBJ databases">
        <title>Complete sequence of Chlorobium chlorochromatii CaD3.</title>
        <authorList>
            <person name="Copeland A."/>
            <person name="Lucas S."/>
            <person name="Lapidus A."/>
            <person name="Barry K."/>
            <person name="Detter J.C."/>
            <person name="Glavina T."/>
            <person name="Hammon N."/>
            <person name="Israni S."/>
            <person name="Pitluck S."/>
            <person name="Bryant D."/>
            <person name="Schmutz J."/>
            <person name="Larimer F."/>
            <person name="Land M."/>
            <person name="Kyrpides N."/>
            <person name="Ivanova N."/>
            <person name="Richardson P."/>
        </authorList>
    </citation>
    <scope>NUCLEOTIDE SEQUENCE [LARGE SCALE GENOMIC DNA]</scope>
    <source>
        <strain evidence="7">CaD3</strain>
    </source>
</reference>
<dbReference type="GO" id="GO:0070475">
    <property type="term" value="P:rRNA base methylation"/>
    <property type="evidence" value="ECO:0007669"/>
    <property type="project" value="TreeGrafter"/>
</dbReference>
<dbReference type="Gene3D" id="2.40.50.1070">
    <property type="match status" value="1"/>
</dbReference>
<dbReference type="eggNOG" id="COG2265">
    <property type="taxonomic scope" value="Bacteria"/>
</dbReference>
<feature type="binding site" evidence="4">
    <location>
        <position position="357"/>
    </location>
    <ligand>
        <name>S-adenosyl-L-methionine</name>
        <dbReference type="ChEBI" id="CHEBI:59789"/>
    </ligand>
</feature>
<feature type="domain" description="TRAM" evidence="6">
    <location>
        <begin position="6"/>
        <end position="66"/>
    </location>
</feature>
<evidence type="ECO:0000256" key="2">
    <source>
        <dbReference type="ARBA" id="ARBA00022679"/>
    </source>
</evidence>
<sequence>MMADMQYRKGDVISLQVIDLAEKDSAVGRLESGITVMLSGMVAIGDHVSARITKVRQRYLEAATLDILEPSPERTTPVCSYFGVCGGCKLMHVCNEAQLRYKQKKVSDALKHLGDFVEPPVASVLAGTSPLHYRNKMEFSFAAKRYLMPEELSLTELSRSKEFALGFHTPGNFEKVIDIDYCYLARNEMNQVLELTRRFALQHALPPYSVKTHTGFLRNLVVRFSEHTQELMVNLVTSWHDAEVMARYSAMLHHAMPEQKMTVVNNITSRKNGVATGEEEVVISGEGFITERLCGLDFRISANSFFQTNSAQAEVLYQTLLAVADLQPTDTVYDLYCGTGTITLCMAAHCHQVIGLEVVESAIRDAQNNALRNGITNAHFLLADLKDFHTLLPLLEEHGKPRVIVTDPPRAGMHPKALATMVQLQPERIIYVSCNPASLARDGKELAAQGYSLRSVQPVEMFPQTNHIESVGCFVKV</sequence>
<dbReference type="EMBL" id="CP000108">
    <property type="protein sequence ID" value="ABB29276.1"/>
    <property type="molecule type" value="Genomic_DNA"/>
</dbReference>
<feature type="active site" description="Nucleophile" evidence="4">
    <location>
        <position position="434"/>
    </location>
</feature>
<dbReference type="FunFam" id="2.40.50.1070:FF:000003">
    <property type="entry name" value="23S rRNA (Uracil-5-)-methyltransferase RumA"/>
    <property type="match status" value="1"/>
</dbReference>
<proteinExistence type="inferred from homology"/>
<accession>Q3ANZ9</accession>
<evidence type="ECO:0000256" key="3">
    <source>
        <dbReference type="ARBA" id="ARBA00022691"/>
    </source>
</evidence>
<evidence type="ECO:0000256" key="4">
    <source>
        <dbReference type="PROSITE-ProRule" id="PRU01024"/>
    </source>
</evidence>
<dbReference type="FunFam" id="3.40.50.150:FF:000009">
    <property type="entry name" value="23S rRNA (Uracil(1939)-C(5))-methyltransferase RlmD"/>
    <property type="match status" value="1"/>
</dbReference>
<dbReference type="PROSITE" id="PS01230">
    <property type="entry name" value="TRMA_1"/>
    <property type="match status" value="1"/>
</dbReference>
<dbReference type="NCBIfam" id="TIGR00479">
    <property type="entry name" value="rumA"/>
    <property type="match status" value="1"/>
</dbReference>
<dbReference type="PANTHER" id="PTHR11061">
    <property type="entry name" value="RNA M5U METHYLTRANSFERASE"/>
    <property type="match status" value="1"/>
</dbReference>
<dbReference type="KEGG" id="cch:Cag_2028"/>
<feature type="binding site" evidence="4">
    <location>
        <position position="336"/>
    </location>
    <ligand>
        <name>S-adenosyl-L-methionine</name>
        <dbReference type="ChEBI" id="CHEBI:59789"/>
    </ligand>
</feature>
<dbReference type="OrthoDB" id="9804590at2"/>
<dbReference type="PROSITE" id="PS50926">
    <property type="entry name" value="TRAM"/>
    <property type="match status" value="1"/>
</dbReference>
<dbReference type="STRING" id="340177.Cag_2028"/>
<dbReference type="SUPFAM" id="SSF50249">
    <property type="entry name" value="Nucleic acid-binding proteins"/>
    <property type="match status" value="1"/>
</dbReference>
<dbReference type="SUPFAM" id="SSF53335">
    <property type="entry name" value="S-adenosyl-L-methionine-dependent methyltransferases"/>
    <property type="match status" value="1"/>
</dbReference>